<accession>A0A1V9Y6X0</accession>
<dbReference type="Pfam" id="PF09762">
    <property type="entry name" value="CCDC93_CC"/>
    <property type="match status" value="1"/>
</dbReference>
<proteinExistence type="predicted"/>
<organism evidence="3 4">
    <name type="scientific">Thraustotheca clavata</name>
    <dbReference type="NCBI Taxonomy" id="74557"/>
    <lineage>
        <taxon>Eukaryota</taxon>
        <taxon>Sar</taxon>
        <taxon>Stramenopiles</taxon>
        <taxon>Oomycota</taxon>
        <taxon>Saprolegniomycetes</taxon>
        <taxon>Saprolegniales</taxon>
        <taxon>Achlyaceae</taxon>
        <taxon>Thraustotheca</taxon>
    </lineage>
</organism>
<keyword evidence="4" id="KW-1185">Reference proteome</keyword>
<keyword evidence="1" id="KW-0175">Coiled coil</keyword>
<evidence type="ECO:0000259" key="2">
    <source>
        <dbReference type="Pfam" id="PF09762"/>
    </source>
</evidence>
<dbReference type="GO" id="GO:0006893">
    <property type="term" value="P:Golgi to plasma membrane transport"/>
    <property type="evidence" value="ECO:0007669"/>
    <property type="project" value="TreeGrafter"/>
</dbReference>
<dbReference type="STRING" id="74557.A0A1V9Y6X0"/>
<name>A0A1V9Y6X0_9STRA</name>
<evidence type="ECO:0000256" key="1">
    <source>
        <dbReference type="SAM" id="Coils"/>
    </source>
</evidence>
<dbReference type="AlphaFoldDB" id="A0A1V9Y6X0"/>
<comment type="caution">
    <text evidence="3">The sequence shown here is derived from an EMBL/GenBank/DDBJ whole genome shotgun (WGS) entry which is preliminary data.</text>
</comment>
<protein>
    <recommendedName>
        <fullName evidence="2">CCDC93 coiled-coil domain-containing protein</fullName>
    </recommendedName>
</protein>
<dbReference type="EMBL" id="JNBS01004987">
    <property type="protein sequence ID" value="OQR81463.1"/>
    <property type="molecule type" value="Genomic_DNA"/>
</dbReference>
<dbReference type="InterPro" id="IPR019159">
    <property type="entry name" value="CCDC93_CC"/>
</dbReference>
<reference evidence="3 4" key="1">
    <citation type="journal article" date="2014" name="Genome Biol. Evol.">
        <title>The secreted proteins of Achlya hypogyna and Thraustotheca clavata identify the ancestral oomycete secretome and reveal gene acquisitions by horizontal gene transfer.</title>
        <authorList>
            <person name="Misner I."/>
            <person name="Blouin N."/>
            <person name="Leonard G."/>
            <person name="Richards T.A."/>
            <person name="Lane C.E."/>
        </authorList>
    </citation>
    <scope>NUCLEOTIDE SEQUENCE [LARGE SCALE GENOMIC DNA]</scope>
    <source>
        <strain evidence="3 4">ATCC 34112</strain>
    </source>
</reference>
<gene>
    <name evidence="3" type="ORF">THRCLA_11709</name>
</gene>
<feature type="coiled-coil region" evidence="1">
    <location>
        <begin position="145"/>
        <end position="190"/>
    </location>
</feature>
<feature type="coiled-coil region" evidence="1">
    <location>
        <begin position="58"/>
        <end position="106"/>
    </location>
</feature>
<sequence length="347" mass="39983">MQVQEQSWRQSNVTDLKSVEAAVAVYDATSEEIRSQLSSNDPEALAVITERRRLDNEAKRWREKLYAQANNLKSLQAQSNALTSEVQALETAKMTASSKIACLEEKKTSITQAEHASNQTSSDLATLRELISHHTNLKLQESEFKSKCQEELIQLQKQVQDLTESQDKRLNKLDEKYKVLAAKRDQLKQELAVEVRGVLSTLRLIDDIPCKIELIQYEKRFMELYDEVALTLEETRKYFSFYNTLETTHEYLEKEVALIDSINANFEIALSSNAATDVFFNQMQQVIANIQTNVFKQQSLCQSKQLDIDTLDSKYQLLLEKQQEYVAAIRDFQKECEKNEKLQAHLV</sequence>
<dbReference type="OrthoDB" id="16092at2759"/>
<dbReference type="PANTHER" id="PTHR16441:SF0">
    <property type="entry name" value="COILED-COIL DOMAIN-CONTAINING PROTEIN 93"/>
    <property type="match status" value="1"/>
</dbReference>
<evidence type="ECO:0000313" key="4">
    <source>
        <dbReference type="Proteomes" id="UP000243217"/>
    </source>
</evidence>
<evidence type="ECO:0000313" key="3">
    <source>
        <dbReference type="EMBL" id="OQR81463.1"/>
    </source>
</evidence>
<dbReference type="Proteomes" id="UP000243217">
    <property type="component" value="Unassembled WGS sequence"/>
</dbReference>
<dbReference type="InterPro" id="IPR039116">
    <property type="entry name" value="CCDC93"/>
</dbReference>
<dbReference type="PANTHER" id="PTHR16441">
    <property type="entry name" value="FIDIPIDINE"/>
    <property type="match status" value="1"/>
</dbReference>
<feature type="domain" description="CCDC93 coiled-coil" evidence="2">
    <location>
        <begin position="58"/>
        <end position="344"/>
    </location>
</feature>